<proteinExistence type="inferred from homology"/>
<evidence type="ECO:0000256" key="9">
    <source>
        <dbReference type="ARBA" id="ARBA00023239"/>
    </source>
</evidence>
<sequence>MLSVLDIFRIGIGPSSSHTVGPMRISAMFLKALKRSGKLDRAERVHIELQGSLALTGVGHGTPRAAILGLMGHKPETFDPAVAEAQMARLENESILPLCGKRDIGFDSRADVDLAGHIVPALHPNGMRLRAFDRQGELLSDRTYYSTGGGFIATERQLKNPPKNDRITVGSAVPFAFGSAAELLALSAEHELPIHEIVLANEDAMRPRAKTCSGIDNIAQAMDDCIARGLQQTGILPGGLNVRRRAPELWAKLDGAPQSNEREQLFDWLNCFAMAVNEENAAGGKVVTAPTNGAAGILPAVMRFYCLDAEDRACRDSRRKFLLTAGAIGLLYKQRASISGAEMGCQGEVGVACSMAAGGLAALWGGSPTQIASAAEIGMEHNLGLTCDPVGGLVQVPCIERNAIGAVKAVNAARLALHRDEMTLVSLDQVIETMRQTGLDMSTKYKETSQGGLAVNVIEC</sequence>
<comment type="catalytic activity">
    <reaction evidence="10 11">
        <text>L-serine = pyruvate + NH4(+)</text>
        <dbReference type="Rhea" id="RHEA:19169"/>
        <dbReference type="ChEBI" id="CHEBI:15361"/>
        <dbReference type="ChEBI" id="CHEBI:28938"/>
        <dbReference type="ChEBI" id="CHEBI:33384"/>
        <dbReference type="EC" id="4.3.1.17"/>
    </reaction>
</comment>
<dbReference type="SUPFAM" id="SSF143548">
    <property type="entry name" value="Serine metabolism enzymes domain"/>
    <property type="match status" value="1"/>
</dbReference>
<evidence type="ECO:0000313" key="15">
    <source>
        <dbReference type="Proteomes" id="UP000471435"/>
    </source>
</evidence>
<organism evidence="14 15">
    <name type="scientific">Pontixanthobacter luteolus</name>
    <dbReference type="NCBI Taxonomy" id="295089"/>
    <lineage>
        <taxon>Bacteria</taxon>
        <taxon>Pseudomonadati</taxon>
        <taxon>Pseudomonadota</taxon>
        <taxon>Alphaproteobacteria</taxon>
        <taxon>Sphingomonadales</taxon>
        <taxon>Erythrobacteraceae</taxon>
        <taxon>Pontixanthobacter</taxon>
    </lineage>
</organism>
<dbReference type="OrthoDB" id="9805537at2"/>
<comment type="pathway">
    <text evidence="2">Carbohydrate biosynthesis; gluconeogenesis.</text>
</comment>
<keyword evidence="8 11" id="KW-0411">Iron-sulfur</keyword>
<comment type="cofactor">
    <cofactor evidence="1 11">
        <name>[4Fe-4S] cluster</name>
        <dbReference type="ChEBI" id="CHEBI:49883"/>
    </cofactor>
</comment>
<evidence type="ECO:0000256" key="4">
    <source>
        <dbReference type="ARBA" id="ARBA00022432"/>
    </source>
</evidence>
<dbReference type="InterPro" id="IPR029009">
    <property type="entry name" value="ASB_dom_sf"/>
</dbReference>
<dbReference type="Proteomes" id="UP000471435">
    <property type="component" value="Unassembled WGS sequence"/>
</dbReference>
<dbReference type="InterPro" id="IPR005131">
    <property type="entry name" value="Ser_deHydtase_bsu"/>
</dbReference>
<evidence type="ECO:0000256" key="7">
    <source>
        <dbReference type="ARBA" id="ARBA00023004"/>
    </source>
</evidence>
<dbReference type="PANTHER" id="PTHR30182:SF1">
    <property type="entry name" value="L-SERINE DEHYDRATASE 1"/>
    <property type="match status" value="1"/>
</dbReference>
<dbReference type="InterPro" id="IPR004644">
    <property type="entry name" value="Fe-S_L-Ser_mono"/>
</dbReference>
<dbReference type="GO" id="GO:0003941">
    <property type="term" value="F:L-serine ammonia-lyase activity"/>
    <property type="evidence" value="ECO:0007669"/>
    <property type="project" value="UniProtKB-UniRule"/>
</dbReference>
<reference evidence="14 15" key="1">
    <citation type="submission" date="2019-12" db="EMBL/GenBank/DDBJ databases">
        <title>Genomic-based taxomic classification of the family Erythrobacteraceae.</title>
        <authorList>
            <person name="Xu L."/>
        </authorList>
    </citation>
    <scope>NUCLEOTIDE SEQUENCE [LARGE SCALE GENOMIC DNA]</scope>
    <source>
        <strain evidence="14 15">SW-109</strain>
    </source>
</reference>
<dbReference type="EMBL" id="WTYP01000002">
    <property type="protein sequence ID" value="MXP47644.1"/>
    <property type="molecule type" value="Genomic_DNA"/>
</dbReference>
<dbReference type="AlphaFoldDB" id="A0A6I4V5S0"/>
<dbReference type="InterPro" id="IPR051318">
    <property type="entry name" value="Fe-S_L-Ser"/>
</dbReference>
<dbReference type="GO" id="GO:0009063">
    <property type="term" value="P:amino acid catabolic process"/>
    <property type="evidence" value="ECO:0007669"/>
    <property type="project" value="UniProtKB-ARBA"/>
</dbReference>
<feature type="domain" description="Serine dehydratase-like alpha subunit" evidence="12">
    <location>
        <begin position="189"/>
        <end position="454"/>
    </location>
</feature>
<dbReference type="FunFam" id="3.30.1330.90:FF:000001">
    <property type="entry name" value="L-serine ammonia-lyase 1"/>
    <property type="match status" value="1"/>
</dbReference>
<gene>
    <name evidence="14" type="ORF">GRI43_09655</name>
</gene>
<evidence type="ECO:0000259" key="13">
    <source>
        <dbReference type="Pfam" id="PF03315"/>
    </source>
</evidence>
<dbReference type="GO" id="GO:0006094">
    <property type="term" value="P:gluconeogenesis"/>
    <property type="evidence" value="ECO:0007669"/>
    <property type="project" value="UniProtKB-KW"/>
</dbReference>
<protein>
    <recommendedName>
        <fullName evidence="11">L-serine dehydratase</fullName>
        <ecNumber evidence="11">4.3.1.17</ecNumber>
    </recommendedName>
</protein>
<evidence type="ECO:0000256" key="6">
    <source>
        <dbReference type="ARBA" id="ARBA00022723"/>
    </source>
</evidence>
<accession>A0A6I4V5S0</accession>
<dbReference type="InterPro" id="IPR005130">
    <property type="entry name" value="Ser_deHydtase-like_asu"/>
</dbReference>
<dbReference type="EC" id="4.3.1.17" evidence="11"/>
<keyword evidence="15" id="KW-1185">Reference proteome</keyword>
<keyword evidence="7 11" id="KW-0408">Iron</keyword>
<evidence type="ECO:0000313" key="14">
    <source>
        <dbReference type="EMBL" id="MXP47644.1"/>
    </source>
</evidence>
<dbReference type="RefSeq" id="WP_160731672.1">
    <property type="nucleotide sequence ID" value="NZ_WTYP01000002.1"/>
</dbReference>
<dbReference type="GO" id="GO:0051539">
    <property type="term" value="F:4 iron, 4 sulfur cluster binding"/>
    <property type="evidence" value="ECO:0007669"/>
    <property type="project" value="UniProtKB-UniRule"/>
</dbReference>
<evidence type="ECO:0000259" key="12">
    <source>
        <dbReference type="Pfam" id="PF03313"/>
    </source>
</evidence>
<keyword evidence="4 11" id="KW-0312">Gluconeogenesis</keyword>
<feature type="domain" description="Serine dehydratase beta chain" evidence="13">
    <location>
        <begin position="3"/>
        <end position="156"/>
    </location>
</feature>
<evidence type="ECO:0000256" key="11">
    <source>
        <dbReference type="RuleBase" id="RU366059"/>
    </source>
</evidence>
<dbReference type="Gene3D" id="3.30.1330.90">
    <property type="entry name" value="D-3-phosphoglycerate dehydrogenase, domain 3"/>
    <property type="match status" value="1"/>
</dbReference>
<evidence type="ECO:0000256" key="10">
    <source>
        <dbReference type="ARBA" id="ARBA00049406"/>
    </source>
</evidence>
<dbReference type="Pfam" id="PF03315">
    <property type="entry name" value="SDH_beta"/>
    <property type="match status" value="1"/>
</dbReference>
<evidence type="ECO:0000256" key="2">
    <source>
        <dbReference type="ARBA" id="ARBA00004742"/>
    </source>
</evidence>
<dbReference type="PANTHER" id="PTHR30182">
    <property type="entry name" value="L-SERINE DEHYDRATASE"/>
    <property type="match status" value="1"/>
</dbReference>
<keyword evidence="9 11" id="KW-0456">Lyase</keyword>
<dbReference type="Pfam" id="PF03313">
    <property type="entry name" value="SDH_alpha"/>
    <property type="match status" value="1"/>
</dbReference>
<keyword evidence="6 11" id="KW-0479">Metal-binding</keyword>
<name>A0A6I4V5S0_9SPHN</name>
<evidence type="ECO:0000256" key="3">
    <source>
        <dbReference type="ARBA" id="ARBA00008636"/>
    </source>
</evidence>
<evidence type="ECO:0000256" key="5">
    <source>
        <dbReference type="ARBA" id="ARBA00022485"/>
    </source>
</evidence>
<comment type="similarity">
    <text evidence="3 11">Belongs to the iron-sulfur dependent L-serine dehydratase family.</text>
</comment>
<evidence type="ECO:0000256" key="8">
    <source>
        <dbReference type="ARBA" id="ARBA00023014"/>
    </source>
</evidence>
<comment type="caution">
    <text evidence="14">The sequence shown here is derived from an EMBL/GenBank/DDBJ whole genome shotgun (WGS) entry which is preliminary data.</text>
</comment>
<dbReference type="GO" id="GO:0046872">
    <property type="term" value="F:metal ion binding"/>
    <property type="evidence" value="ECO:0007669"/>
    <property type="project" value="UniProtKB-KW"/>
</dbReference>
<keyword evidence="5 11" id="KW-0004">4Fe-4S</keyword>
<dbReference type="NCBIfam" id="TIGR00720">
    <property type="entry name" value="sda_mono"/>
    <property type="match status" value="1"/>
</dbReference>
<evidence type="ECO:0000256" key="1">
    <source>
        <dbReference type="ARBA" id="ARBA00001966"/>
    </source>
</evidence>